<dbReference type="SMART" id="SM00387">
    <property type="entry name" value="HATPase_c"/>
    <property type="match status" value="1"/>
</dbReference>
<dbReference type="Proteomes" id="UP000787156">
    <property type="component" value="Unassembled WGS sequence"/>
</dbReference>
<feature type="transmembrane region" description="Helical" evidence="13">
    <location>
        <begin position="145"/>
        <end position="166"/>
    </location>
</feature>
<comment type="subcellular location">
    <subcellularLocation>
        <location evidence="2">Membrane</location>
        <topology evidence="2">Multi-pass membrane protein</topology>
    </subcellularLocation>
</comment>
<name>A0A9D2USW8_ACILW</name>
<evidence type="ECO:0000313" key="16">
    <source>
        <dbReference type="EMBL" id="HJF27988.1"/>
    </source>
</evidence>
<dbReference type="InterPro" id="IPR050428">
    <property type="entry name" value="TCS_sensor_his_kinase"/>
</dbReference>
<dbReference type="Gene3D" id="3.30.565.10">
    <property type="entry name" value="Histidine kinase-like ATPase, C-terminal domain"/>
    <property type="match status" value="1"/>
</dbReference>
<dbReference type="InterPro" id="IPR003661">
    <property type="entry name" value="HisK_dim/P_dom"/>
</dbReference>
<feature type="domain" description="HAMP" evidence="15">
    <location>
        <begin position="167"/>
        <end position="220"/>
    </location>
</feature>
<dbReference type="PROSITE" id="PS50885">
    <property type="entry name" value="HAMP"/>
    <property type="match status" value="1"/>
</dbReference>
<evidence type="ECO:0000256" key="5">
    <source>
        <dbReference type="ARBA" id="ARBA00022679"/>
    </source>
</evidence>
<comment type="catalytic activity">
    <reaction evidence="1">
        <text>ATP + protein L-histidine = ADP + protein N-phospho-L-histidine.</text>
        <dbReference type="EC" id="2.7.13.3"/>
    </reaction>
</comment>
<evidence type="ECO:0000256" key="1">
    <source>
        <dbReference type="ARBA" id="ARBA00000085"/>
    </source>
</evidence>
<reference evidence="16" key="1">
    <citation type="journal article" date="2021" name="PeerJ">
        <title>Extensive microbial diversity within the chicken gut microbiome revealed by metagenomics and culture.</title>
        <authorList>
            <person name="Gilroy R."/>
            <person name="Ravi A."/>
            <person name="Getino M."/>
            <person name="Pursley I."/>
            <person name="Horton D.L."/>
            <person name="Alikhan N.F."/>
            <person name="Baker D."/>
            <person name="Gharbi K."/>
            <person name="Hall N."/>
            <person name="Watson M."/>
            <person name="Adriaenssens E.M."/>
            <person name="Foster-Nyarko E."/>
            <person name="Jarju S."/>
            <person name="Secka A."/>
            <person name="Antonio M."/>
            <person name="Oren A."/>
            <person name="Chaudhuri R.R."/>
            <person name="La Ragione R."/>
            <person name="Hildebrand F."/>
            <person name="Pallen M.J."/>
        </authorList>
    </citation>
    <scope>NUCLEOTIDE SEQUENCE</scope>
    <source>
        <strain evidence="16">CHK135-1449</strain>
    </source>
</reference>
<dbReference type="Pfam" id="PF00512">
    <property type="entry name" value="HisKA"/>
    <property type="match status" value="1"/>
</dbReference>
<dbReference type="InterPro" id="IPR004358">
    <property type="entry name" value="Sig_transdc_His_kin-like_C"/>
</dbReference>
<dbReference type="InterPro" id="IPR036097">
    <property type="entry name" value="HisK_dim/P_sf"/>
</dbReference>
<organism evidence="16 17">
    <name type="scientific">Acinetobacter lwoffii</name>
    <dbReference type="NCBI Taxonomy" id="28090"/>
    <lineage>
        <taxon>Bacteria</taxon>
        <taxon>Pseudomonadati</taxon>
        <taxon>Pseudomonadota</taxon>
        <taxon>Gammaproteobacteria</taxon>
        <taxon>Moraxellales</taxon>
        <taxon>Moraxellaceae</taxon>
        <taxon>Acinetobacter</taxon>
    </lineage>
</organism>
<evidence type="ECO:0000313" key="17">
    <source>
        <dbReference type="Proteomes" id="UP000787156"/>
    </source>
</evidence>
<dbReference type="CDD" id="cd00082">
    <property type="entry name" value="HisKA"/>
    <property type="match status" value="1"/>
</dbReference>
<dbReference type="Gene3D" id="1.10.287.130">
    <property type="match status" value="1"/>
</dbReference>
<dbReference type="InterPro" id="IPR036890">
    <property type="entry name" value="HATPase_C_sf"/>
</dbReference>
<feature type="domain" description="Histidine kinase" evidence="14">
    <location>
        <begin position="228"/>
        <end position="441"/>
    </location>
</feature>
<keyword evidence="11" id="KW-0902">Two-component regulatory system</keyword>
<sequence length="448" mass="50573">MSAPISLQTRLIQHALFSSVLAGLLAWLLSLGISSYQAIQLHDDLMQQISELLLGDLTQMKDTQVDEISEQFDIQYALLLDQKILTTSVEHELLTEIPLVQKNGFHFAYEQGHFIRILNAEDDGLQVKVVQPLSVRFEELWQTTLSFLGILLVLWLLQWLILYIAIKRQLRPLNKISRAIAFKSAQDLSPIDRPEPEITELQPIVRQLNAMLGRLEKSLTAEQRFTADASHELRSPLSAIQMRLQVLKRQYQDDASLAHALQLIQNDVNRGTLVLENLLLLARLDPERAEQLPKQVVNLKLLVQDALQALQPVAQEKNIHWNLWLEDAVIEANAELIFSCIRNLLDNAIRYTPVQGQVDIRTNIQQQQIQLLIENSGEGMTAEVIERLGERFYRALGTQTQGSGLGLSICQKIMQLHAARIGYAASDLGGLKVSLSFAGQAQNLKSRQ</sequence>
<dbReference type="GO" id="GO:0005886">
    <property type="term" value="C:plasma membrane"/>
    <property type="evidence" value="ECO:0007669"/>
    <property type="project" value="TreeGrafter"/>
</dbReference>
<keyword evidence="12 13" id="KW-0472">Membrane</keyword>
<dbReference type="InterPro" id="IPR003594">
    <property type="entry name" value="HATPase_dom"/>
</dbReference>
<evidence type="ECO:0000256" key="11">
    <source>
        <dbReference type="ARBA" id="ARBA00023012"/>
    </source>
</evidence>
<evidence type="ECO:0000256" key="10">
    <source>
        <dbReference type="ARBA" id="ARBA00022989"/>
    </source>
</evidence>
<evidence type="ECO:0000256" key="9">
    <source>
        <dbReference type="ARBA" id="ARBA00022840"/>
    </source>
</evidence>
<dbReference type="SUPFAM" id="SSF47384">
    <property type="entry name" value="Homodimeric domain of signal transducing histidine kinase"/>
    <property type="match status" value="1"/>
</dbReference>
<comment type="caution">
    <text evidence="16">The sequence shown here is derived from an EMBL/GenBank/DDBJ whole genome shotgun (WGS) entry which is preliminary data.</text>
</comment>
<feature type="transmembrane region" description="Helical" evidence="13">
    <location>
        <begin position="12"/>
        <end position="36"/>
    </location>
</feature>
<dbReference type="AlphaFoldDB" id="A0A9D2USW8"/>
<evidence type="ECO:0000259" key="14">
    <source>
        <dbReference type="PROSITE" id="PS50109"/>
    </source>
</evidence>
<dbReference type="PROSITE" id="PS50109">
    <property type="entry name" value="HIS_KIN"/>
    <property type="match status" value="1"/>
</dbReference>
<evidence type="ECO:0000256" key="7">
    <source>
        <dbReference type="ARBA" id="ARBA00022741"/>
    </source>
</evidence>
<keyword evidence="6 13" id="KW-0812">Transmembrane</keyword>
<dbReference type="InterPro" id="IPR003660">
    <property type="entry name" value="HAMP_dom"/>
</dbReference>
<dbReference type="EMBL" id="DYWX01000071">
    <property type="protein sequence ID" value="HJF27988.1"/>
    <property type="molecule type" value="Genomic_DNA"/>
</dbReference>
<dbReference type="PRINTS" id="PR00344">
    <property type="entry name" value="BCTRLSENSOR"/>
</dbReference>
<dbReference type="SMART" id="SM00388">
    <property type="entry name" value="HisKA"/>
    <property type="match status" value="1"/>
</dbReference>
<evidence type="ECO:0000256" key="4">
    <source>
        <dbReference type="ARBA" id="ARBA00022553"/>
    </source>
</evidence>
<dbReference type="SUPFAM" id="SSF55874">
    <property type="entry name" value="ATPase domain of HSP90 chaperone/DNA topoisomerase II/histidine kinase"/>
    <property type="match status" value="1"/>
</dbReference>
<keyword evidence="7" id="KW-0547">Nucleotide-binding</keyword>
<keyword evidence="10 13" id="KW-1133">Transmembrane helix</keyword>
<proteinExistence type="predicted"/>
<accession>A0A9D2USW8</accession>
<keyword evidence="9" id="KW-0067">ATP-binding</keyword>
<gene>
    <name evidence="16" type="ORF">K8V79_07040</name>
</gene>
<dbReference type="EC" id="2.7.13.3" evidence="3"/>
<evidence type="ECO:0000259" key="15">
    <source>
        <dbReference type="PROSITE" id="PS50885"/>
    </source>
</evidence>
<evidence type="ECO:0000256" key="8">
    <source>
        <dbReference type="ARBA" id="ARBA00022777"/>
    </source>
</evidence>
<reference evidence="16" key="2">
    <citation type="submission" date="2021-09" db="EMBL/GenBank/DDBJ databases">
        <authorList>
            <person name="Gilroy R."/>
        </authorList>
    </citation>
    <scope>NUCLEOTIDE SEQUENCE</scope>
    <source>
        <strain evidence="16">CHK135-1449</strain>
    </source>
</reference>
<dbReference type="InterPro" id="IPR005467">
    <property type="entry name" value="His_kinase_dom"/>
</dbReference>
<dbReference type="Pfam" id="PF02518">
    <property type="entry name" value="HATPase_c"/>
    <property type="match status" value="1"/>
</dbReference>
<evidence type="ECO:0000256" key="3">
    <source>
        <dbReference type="ARBA" id="ARBA00012438"/>
    </source>
</evidence>
<evidence type="ECO:0000256" key="13">
    <source>
        <dbReference type="SAM" id="Phobius"/>
    </source>
</evidence>
<protein>
    <recommendedName>
        <fullName evidence="3">histidine kinase</fullName>
        <ecNumber evidence="3">2.7.13.3</ecNumber>
    </recommendedName>
</protein>
<evidence type="ECO:0000256" key="6">
    <source>
        <dbReference type="ARBA" id="ARBA00022692"/>
    </source>
</evidence>
<keyword evidence="8 16" id="KW-0418">Kinase</keyword>
<dbReference type="GO" id="GO:0005524">
    <property type="term" value="F:ATP binding"/>
    <property type="evidence" value="ECO:0007669"/>
    <property type="project" value="UniProtKB-KW"/>
</dbReference>
<evidence type="ECO:0000256" key="2">
    <source>
        <dbReference type="ARBA" id="ARBA00004141"/>
    </source>
</evidence>
<dbReference type="PANTHER" id="PTHR45436:SF14">
    <property type="entry name" value="SENSOR PROTEIN QSEC"/>
    <property type="match status" value="1"/>
</dbReference>
<dbReference type="GO" id="GO:0000155">
    <property type="term" value="F:phosphorelay sensor kinase activity"/>
    <property type="evidence" value="ECO:0007669"/>
    <property type="project" value="InterPro"/>
</dbReference>
<keyword evidence="5" id="KW-0808">Transferase</keyword>
<evidence type="ECO:0000256" key="12">
    <source>
        <dbReference type="ARBA" id="ARBA00023136"/>
    </source>
</evidence>
<keyword evidence="4" id="KW-0597">Phosphoprotein</keyword>
<dbReference type="PANTHER" id="PTHR45436">
    <property type="entry name" value="SENSOR HISTIDINE KINASE YKOH"/>
    <property type="match status" value="1"/>
</dbReference>